<feature type="domain" description="HTH tetR-type" evidence="3">
    <location>
        <begin position="4"/>
        <end position="64"/>
    </location>
</feature>
<dbReference type="AlphaFoldDB" id="A0A6N7USV4"/>
<dbReference type="Pfam" id="PF00440">
    <property type="entry name" value="TetR_N"/>
    <property type="match status" value="1"/>
</dbReference>
<dbReference type="InterPro" id="IPR001647">
    <property type="entry name" value="HTH_TetR"/>
</dbReference>
<dbReference type="PROSITE" id="PS50977">
    <property type="entry name" value="HTH_TETR_2"/>
    <property type="match status" value="1"/>
</dbReference>
<dbReference type="InterPro" id="IPR050624">
    <property type="entry name" value="HTH-type_Tx_Regulator"/>
</dbReference>
<dbReference type="Gene3D" id="1.10.357.10">
    <property type="entry name" value="Tetracycline Repressor, domain 2"/>
    <property type="match status" value="1"/>
</dbReference>
<evidence type="ECO:0000313" key="4">
    <source>
        <dbReference type="EMBL" id="MSR93854.1"/>
    </source>
</evidence>
<dbReference type="InterPro" id="IPR009057">
    <property type="entry name" value="Homeodomain-like_sf"/>
</dbReference>
<dbReference type="GO" id="GO:0003677">
    <property type="term" value="F:DNA binding"/>
    <property type="evidence" value="ECO:0007669"/>
    <property type="project" value="UniProtKB-UniRule"/>
</dbReference>
<dbReference type="EMBL" id="VULY01000018">
    <property type="protein sequence ID" value="MSR93854.1"/>
    <property type="molecule type" value="Genomic_DNA"/>
</dbReference>
<dbReference type="PANTHER" id="PTHR43479">
    <property type="entry name" value="ACREF/ENVCD OPERON REPRESSOR-RELATED"/>
    <property type="match status" value="1"/>
</dbReference>
<evidence type="ECO:0000313" key="5">
    <source>
        <dbReference type="Proteomes" id="UP000434409"/>
    </source>
</evidence>
<dbReference type="RefSeq" id="WP_154477098.1">
    <property type="nucleotide sequence ID" value="NZ_VULY01000018.1"/>
</dbReference>
<sequence>MSKTTTKLAIAFAFKELLLEKPLDKIAVNDIAEKCEINRQTFYYHFHDILELTEWICEEDAEQALKENRTYDTWQEGFLSIFDMIKKDKAFIINIYRNVPKDYLYRYLYRVTYQLLYNVLEEKAEGMVIREEDKVFIANFYKYGFVGLVLEWIDGGMKEDPKRIIERLNSLIQGTFFHALNNAKINKK</sequence>
<evidence type="ECO:0000259" key="3">
    <source>
        <dbReference type="PROSITE" id="PS50977"/>
    </source>
</evidence>
<keyword evidence="5" id="KW-1185">Reference proteome</keyword>
<evidence type="ECO:0000256" key="2">
    <source>
        <dbReference type="PROSITE-ProRule" id="PRU00335"/>
    </source>
</evidence>
<dbReference type="SUPFAM" id="SSF46689">
    <property type="entry name" value="Homeodomain-like"/>
    <property type="match status" value="1"/>
</dbReference>
<gene>
    <name evidence="4" type="ORF">FYJ34_06205</name>
</gene>
<keyword evidence="1 2" id="KW-0238">DNA-binding</keyword>
<dbReference type="Pfam" id="PF14278">
    <property type="entry name" value="TetR_C_8"/>
    <property type="match status" value="1"/>
</dbReference>
<dbReference type="Proteomes" id="UP000434409">
    <property type="component" value="Unassembled WGS sequence"/>
</dbReference>
<accession>A0A6N7USV4</accession>
<feature type="DNA-binding region" description="H-T-H motif" evidence="2">
    <location>
        <begin position="27"/>
        <end position="46"/>
    </location>
</feature>
<reference evidence="4 5" key="1">
    <citation type="submission" date="2019-08" db="EMBL/GenBank/DDBJ databases">
        <title>In-depth cultivation of the pig gut microbiome towards novel bacterial diversity and tailored functional studies.</title>
        <authorList>
            <person name="Wylensek D."/>
            <person name="Hitch T.C.A."/>
            <person name="Clavel T."/>
        </authorList>
    </citation>
    <scope>NUCLEOTIDE SEQUENCE [LARGE SCALE GENOMIC DNA]</scope>
    <source>
        <strain evidence="4 5">68-1-5</strain>
    </source>
</reference>
<evidence type="ECO:0000256" key="1">
    <source>
        <dbReference type="ARBA" id="ARBA00023125"/>
    </source>
</evidence>
<comment type="caution">
    <text evidence="4">The sequence shown here is derived from an EMBL/GenBank/DDBJ whole genome shotgun (WGS) entry which is preliminary data.</text>
</comment>
<proteinExistence type="predicted"/>
<protein>
    <submittedName>
        <fullName evidence="4">TetR family transcriptional regulator</fullName>
    </submittedName>
</protein>
<organism evidence="4 5">
    <name type="scientific">Suipraeoptans intestinalis</name>
    <dbReference type="NCBI Taxonomy" id="2606628"/>
    <lineage>
        <taxon>Bacteria</taxon>
        <taxon>Bacillati</taxon>
        <taxon>Bacillota</taxon>
        <taxon>Clostridia</taxon>
        <taxon>Lachnospirales</taxon>
        <taxon>Lachnospiraceae</taxon>
        <taxon>Suipraeoptans</taxon>
    </lineage>
</organism>
<dbReference type="InterPro" id="IPR039532">
    <property type="entry name" value="TetR_C_Firmicutes"/>
</dbReference>
<name>A0A6N7USV4_9FIRM</name>
<dbReference type="PANTHER" id="PTHR43479:SF7">
    <property type="entry name" value="TETR-FAMILY TRANSCRIPTIONAL REGULATOR"/>
    <property type="match status" value="1"/>
</dbReference>